<evidence type="ECO:0000256" key="2">
    <source>
        <dbReference type="SAM" id="MobiDB-lite"/>
    </source>
</evidence>
<keyword evidence="1" id="KW-0175">Coiled coil</keyword>
<name>A0A0D0CT35_9AGAR</name>
<proteinExistence type="predicted"/>
<feature type="compositionally biased region" description="Low complexity" evidence="2">
    <location>
        <begin position="271"/>
        <end position="284"/>
    </location>
</feature>
<feature type="coiled-coil region" evidence="1">
    <location>
        <begin position="50"/>
        <end position="141"/>
    </location>
</feature>
<gene>
    <name evidence="3" type="ORF">GYMLUDRAFT_245667</name>
</gene>
<reference evidence="3 4" key="1">
    <citation type="submission" date="2014-04" db="EMBL/GenBank/DDBJ databases">
        <title>Evolutionary Origins and Diversification of the Mycorrhizal Mutualists.</title>
        <authorList>
            <consortium name="DOE Joint Genome Institute"/>
            <consortium name="Mycorrhizal Genomics Consortium"/>
            <person name="Kohler A."/>
            <person name="Kuo A."/>
            <person name="Nagy L.G."/>
            <person name="Floudas D."/>
            <person name="Copeland A."/>
            <person name="Barry K.W."/>
            <person name="Cichocki N."/>
            <person name="Veneault-Fourrey C."/>
            <person name="LaButti K."/>
            <person name="Lindquist E.A."/>
            <person name="Lipzen A."/>
            <person name="Lundell T."/>
            <person name="Morin E."/>
            <person name="Murat C."/>
            <person name="Riley R."/>
            <person name="Ohm R."/>
            <person name="Sun H."/>
            <person name="Tunlid A."/>
            <person name="Henrissat B."/>
            <person name="Grigoriev I.V."/>
            <person name="Hibbett D.S."/>
            <person name="Martin F."/>
        </authorList>
    </citation>
    <scope>NUCLEOTIDE SEQUENCE [LARGE SCALE GENOMIC DNA]</scope>
    <source>
        <strain evidence="3 4">FD-317 M1</strain>
    </source>
</reference>
<evidence type="ECO:0000313" key="3">
    <source>
        <dbReference type="EMBL" id="KIK58888.1"/>
    </source>
</evidence>
<accession>A0A0D0CT35</accession>
<evidence type="ECO:0000313" key="4">
    <source>
        <dbReference type="Proteomes" id="UP000053593"/>
    </source>
</evidence>
<organism evidence="3 4">
    <name type="scientific">Collybiopsis luxurians FD-317 M1</name>
    <dbReference type="NCBI Taxonomy" id="944289"/>
    <lineage>
        <taxon>Eukaryota</taxon>
        <taxon>Fungi</taxon>
        <taxon>Dikarya</taxon>
        <taxon>Basidiomycota</taxon>
        <taxon>Agaricomycotina</taxon>
        <taxon>Agaricomycetes</taxon>
        <taxon>Agaricomycetidae</taxon>
        <taxon>Agaricales</taxon>
        <taxon>Marasmiineae</taxon>
        <taxon>Omphalotaceae</taxon>
        <taxon>Collybiopsis</taxon>
        <taxon>Collybiopsis luxurians</taxon>
    </lineage>
</organism>
<keyword evidence="4" id="KW-1185">Reference proteome</keyword>
<sequence>MSNKDTEIEEKVKVQEEEIKTSSSCIDRLDVQNKLLMEQLDGDWVEKSHLDEAKKALDNQGKKATELQTQLVGAQNANESKASVHVLTLEWKKKELAQELAQLKTKEAEDLKCLSELQKEKDALQMEIALLKSLNEVLNEEIKVLKVLKCTLEQRNAEYKSEIEALKKRTRGSPSLEPEASIAQLYGATRRGTRRVLSKVNLVSAVYQVKQKYGLKDPIEEADSSYTTDSKSDKHPKFCLSIGQKPKRSFSYIIKTKDSTQKGKGKEHVDASSASSDSDNVFSDNDMESKAQTNQSNKLVRSQLREMLNVLQNNNSLRCPGIKTTDSSQLEKFLNDPDKYGPGLHCTYLYTSGRNIDKLK</sequence>
<evidence type="ECO:0000256" key="1">
    <source>
        <dbReference type="SAM" id="Coils"/>
    </source>
</evidence>
<feature type="compositionally biased region" description="Basic and acidic residues" evidence="2">
    <location>
        <begin position="256"/>
        <end position="270"/>
    </location>
</feature>
<dbReference type="EMBL" id="KN834782">
    <property type="protein sequence ID" value="KIK58888.1"/>
    <property type="molecule type" value="Genomic_DNA"/>
</dbReference>
<protein>
    <submittedName>
        <fullName evidence="3">Uncharacterized protein</fullName>
    </submittedName>
</protein>
<feature type="region of interest" description="Disordered" evidence="2">
    <location>
        <begin position="256"/>
        <end position="297"/>
    </location>
</feature>
<dbReference type="HOGENOM" id="CLU_769571_0_0_1"/>
<dbReference type="AlphaFoldDB" id="A0A0D0CT35"/>
<dbReference type="Proteomes" id="UP000053593">
    <property type="component" value="Unassembled WGS sequence"/>
</dbReference>